<feature type="region of interest" description="Disordered" evidence="1">
    <location>
        <begin position="160"/>
        <end position="189"/>
    </location>
</feature>
<name>A0A963Z200_9PROT</name>
<dbReference type="RefSeq" id="WP_227307047.1">
    <property type="nucleotide sequence ID" value="NZ_JAESVA010000003.1"/>
</dbReference>
<dbReference type="Pfam" id="PF19889">
    <property type="entry name" value="DUF6362"/>
    <property type="match status" value="1"/>
</dbReference>
<evidence type="ECO:0000256" key="1">
    <source>
        <dbReference type="SAM" id="MobiDB-lite"/>
    </source>
</evidence>
<evidence type="ECO:0000259" key="2">
    <source>
        <dbReference type="Pfam" id="PF19889"/>
    </source>
</evidence>
<dbReference type="Proteomes" id="UP000721844">
    <property type="component" value="Unassembled WGS sequence"/>
</dbReference>
<feature type="region of interest" description="Disordered" evidence="1">
    <location>
        <begin position="1"/>
        <end position="23"/>
    </location>
</feature>
<gene>
    <name evidence="3" type="ORF">ACELLULO517_09165</name>
</gene>
<proteinExistence type="predicted"/>
<organism evidence="3 4">
    <name type="scientific">Acidisoma cellulosilyticum</name>
    <dbReference type="NCBI Taxonomy" id="2802395"/>
    <lineage>
        <taxon>Bacteria</taxon>
        <taxon>Pseudomonadati</taxon>
        <taxon>Pseudomonadota</taxon>
        <taxon>Alphaproteobacteria</taxon>
        <taxon>Acetobacterales</taxon>
        <taxon>Acidocellaceae</taxon>
        <taxon>Acidisoma</taxon>
    </lineage>
</organism>
<evidence type="ECO:0000313" key="4">
    <source>
        <dbReference type="Proteomes" id="UP000721844"/>
    </source>
</evidence>
<dbReference type="InterPro" id="IPR045942">
    <property type="entry name" value="DUF6362"/>
</dbReference>
<protein>
    <recommendedName>
        <fullName evidence="2">DUF6362 domain-containing protein</fullName>
    </recommendedName>
</protein>
<comment type="caution">
    <text evidence="3">The sequence shown here is derived from an EMBL/GenBank/DDBJ whole genome shotgun (WGS) entry which is preliminary data.</text>
</comment>
<evidence type="ECO:0000313" key="3">
    <source>
        <dbReference type="EMBL" id="MCB8880400.1"/>
    </source>
</evidence>
<dbReference type="EMBL" id="JAESVA010000003">
    <property type="protein sequence ID" value="MCB8880400.1"/>
    <property type="molecule type" value="Genomic_DNA"/>
</dbReference>
<feature type="domain" description="DUF6362" evidence="2">
    <location>
        <begin position="57"/>
        <end position="151"/>
    </location>
</feature>
<feature type="compositionally biased region" description="Polar residues" evidence="1">
    <location>
        <begin position="1"/>
        <end position="12"/>
    </location>
</feature>
<keyword evidence="4" id="KW-1185">Reference proteome</keyword>
<dbReference type="AlphaFoldDB" id="A0A963Z200"/>
<reference evidence="3 4" key="1">
    <citation type="journal article" date="2021" name="Microorganisms">
        <title>Acidisoma silvae sp. nov. and Acidisomacellulosilytica sp. nov., Two Acidophilic Bacteria Isolated from Decaying Wood, Hydrolyzing Cellulose and Producing Poly-3-hydroxybutyrate.</title>
        <authorList>
            <person name="Mieszkin S."/>
            <person name="Pouder E."/>
            <person name="Uroz S."/>
            <person name="Simon-Colin C."/>
            <person name="Alain K."/>
        </authorList>
    </citation>
    <scope>NUCLEOTIDE SEQUENCE [LARGE SCALE GENOMIC DNA]</scope>
    <source>
        <strain evidence="3 4">HW T5.17</strain>
    </source>
</reference>
<sequence length="189" mass="20967">MTMRQSTSQHGETISRIGRRRPEASPEAQSLIACLEEAGATLLSLPPSGFSPRLRTSTLPVLREAAEAYGWSLTELRAPMPSASRISRMDRAMGYLSLIPQDRYLLRRIVGCRALVHPVNGRHLFSWRRLGELMGADHKAIQRWHADGIRIILDALRQQAAETGRPSSPATPPVMTAMPGRRAPSLDRL</sequence>
<accession>A0A963Z200</accession>